<keyword evidence="10 12" id="KW-0472">Membrane</keyword>
<keyword evidence="9 12" id="KW-1133">Transmembrane helix</keyword>
<dbReference type="PROSITE" id="PS50893">
    <property type="entry name" value="ABC_TRANSPORTER_2"/>
    <property type="match status" value="2"/>
</dbReference>
<dbReference type="InterPro" id="IPR052156">
    <property type="entry name" value="BCAA_Transport_ATP-bd_LivF"/>
</dbReference>
<evidence type="ECO:0000259" key="13">
    <source>
        <dbReference type="PROSITE" id="PS50893"/>
    </source>
</evidence>
<evidence type="ECO:0000256" key="6">
    <source>
        <dbReference type="ARBA" id="ARBA00022741"/>
    </source>
</evidence>
<feature type="transmembrane region" description="Helical" evidence="12">
    <location>
        <begin position="98"/>
        <end position="119"/>
    </location>
</feature>
<dbReference type="RefSeq" id="WP_131280801.1">
    <property type="nucleotide sequence ID" value="NZ_CP031395.1"/>
</dbReference>
<dbReference type="GO" id="GO:0016887">
    <property type="term" value="F:ATP hydrolysis activity"/>
    <property type="evidence" value="ECO:0007669"/>
    <property type="project" value="InterPro"/>
</dbReference>
<dbReference type="OrthoDB" id="5290247at2"/>
<dbReference type="GO" id="GO:0005524">
    <property type="term" value="F:ATP binding"/>
    <property type="evidence" value="ECO:0007669"/>
    <property type="project" value="UniProtKB-KW"/>
</dbReference>
<protein>
    <submittedName>
        <fullName evidence="14">ATP-binding cassette domain-containing protein</fullName>
    </submittedName>
</protein>
<accession>A0A4P6UJQ6</accession>
<dbReference type="PROSITE" id="PS00211">
    <property type="entry name" value="ABC_TRANSPORTER_1"/>
    <property type="match status" value="1"/>
</dbReference>
<gene>
    <name evidence="14" type="ORF">DW355_13420</name>
</gene>
<dbReference type="PANTHER" id="PTHR43820:SF4">
    <property type="entry name" value="HIGH-AFFINITY BRANCHED-CHAIN AMINO ACID TRANSPORT ATP-BINDING PROTEIN LIVF"/>
    <property type="match status" value="1"/>
</dbReference>
<feature type="region of interest" description="Disordered" evidence="11">
    <location>
        <begin position="615"/>
        <end position="634"/>
    </location>
</feature>
<evidence type="ECO:0000313" key="14">
    <source>
        <dbReference type="EMBL" id="QBK05598.1"/>
    </source>
</evidence>
<dbReference type="InterPro" id="IPR003439">
    <property type="entry name" value="ABC_transporter-like_ATP-bd"/>
</dbReference>
<dbReference type="Proteomes" id="UP000292939">
    <property type="component" value="Chromosome"/>
</dbReference>
<feature type="compositionally biased region" description="Low complexity" evidence="11">
    <location>
        <begin position="616"/>
        <end position="631"/>
    </location>
</feature>
<comment type="subcellular location">
    <subcellularLocation>
        <location evidence="1">Cell membrane</location>
        <topology evidence="1">Multi-pass membrane protein</topology>
    </subcellularLocation>
</comment>
<dbReference type="CDD" id="cd03219">
    <property type="entry name" value="ABC_Mj1267_LivG_branched"/>
    <property type="match status" value="1"/>
</dbReference>
<dbReference type="Gene3D" id="3.40.50.300">
    <property type="entry name" value="P-loop containing nucleotide triphosphate hydrolases"/>
    <property type="match status" value="2"/>
</dbReference>
<evidence type="ECO:0000256" key="8">
    <source>
        <dbReference type="ARBA" id="ARBA00022970"/>
    </source>
</evidence>
<evidence type="ECO:0000256" key="10">
    <source>
        <dbReference type="ARBA" id="ARBA00023136"/>
    </source>
</evidence>
<evidence type="ECO:0000256" key="4">
    <source>
        <dbReference type="ARBA" id="ARBA00022475"/>
    </source>
</evidence>
<feature type="transmembrane region" description="Helical" evidence="12">
    <location>
        <begin position="41"/>
        <end position="63"/>
    </location>
</feature>
<organism evidence="14 15">
    <name type="scientific">Hylemonella gracilis</name>
    <dbReference type="NCBI Taxonomy" id="80880"/>
    <lineage>
        <taxon>Bacteria</taxon>
        <taxon>Pseudomonadati</taxon>
        <taxon>Pseudomonadota</taxon>
        <taxon>Betaproteobacteria</taxon>
        <taxon>Burkholderiales</taxon>
        <taxon>Comamonadaceae</taxon>
        <taxon>Hylemonella</taxon>
    </lineage>
</organism>
<dbReference type="PANTHER" id="PTHR43820">
    <property type="entry name" value="HIGH-AFFINITY BRANCHED-CHAIN AMINO ACID TRANSPORT ATP-BINDING PROTEIN LIVF"/>
    <property type="match status" value="1"/>
</dbReference>
<keyword evidence="3" id="KW-0813">Transport</keyword>
<evidence type="ECO:0000256" key="7">
    <source>
        <dbReference type="ARBA" id="ARBA00022840"/>
    </source>
</evidence>
<feature type="transmembrane region" description="Helical" evidence="12">
    <location>
        <begin position="295"/>
        <end position="317"/>
    </location>
</feature>
<comment type="similarity">
    <text evidence="2">Belongs to the ABC transporter superfamily.</text>
</comment>
<feature type="domain" description="ABC transporter" evidence="13">
    <location>
        <begin position="361"/>
        <end position="602"/>
    </location>
</feature>
<sequence length="892" mass="92335">MILKNKEQQGGVLLGLGTPLQIAACLAVLALGAGLSLSLNGYWVFVLAQVALLAIVGVGLNVLIGLTGQMSFGHVGFYAIGAYTVAILTSKAGLSFWLAWPLAALLGAACGALLALPALRVKGPYLAMITIAFGFIVEHGIVEAGALTGGQNGIMGIAGPALGGLAQGERAMALLAIAAAGLALALYAWLARGTWGAAMRAVRDAETAAESIGLNPLVIKTVAFALSALCAAAAGALFAPLSGFVTPHTFGFVQSILFVLVVMLGGAGSVAGPLIGAVIVGLLPELLSGLEEYRLLFFGVLLLVVLWVAPDGLAGMLRRLRVRLRPPTLAEPKAADAARAESPAAAADPAAVLPRRARRPLTARGLSMQFGGVRAVSDLHFEAPAAAVTSLIGPNGAGKSTALNMLSGFYRPTEGGFALGSEGLTGLDAMRIARRGVARSYQTSQLFGSLSVLDNVMLAMRRGRLGPLLGAAGRIDPALTARAVELIRWCGYAGHPDTLAADLPHVDRRLVEIARALAVDPEALLLDEPAAGLSREDKARLGALLRRIADVGVTVLLVEHDMALVMGISDQVVVLDAGVRLAVGPPAQVQADPAVQQAYLGESVDIVDSYAPPLHGSLPPEGAAAPSGGPAVRRGEPRAVVVPSGVGQRPEMLGVGSLVAGYGAEPVLHGIDLQVRQGEVVALLGANGAGKSTLMKALAGLHRPVQGGIHLEGQELKNFGAEQVVARGVVLVPEGRQVFPELSVLDNIRLGAFLRPQDREARVEEQLRRFPRLRERLHQRAGLLSGGEQQMLAIARALMSRPRILLLDEPSLGLAPKVIAELFAALDQLRREGMTLLLVDQMAGLALALADRAYVIEGGRIVAQGTASEIAADGALAQAYLGRQAKSAPLPA</sequence>
<dbReference type="CDD" id="cd06581">
    <property type="entry name" value="TM_PBP1_LivM_like"/>
    <property type="match status" value="1"/>
</dbReference>
<reference evidence="14 15" key="1">
    <citation type="submission" date="2018-07" db="EMBL/GenBank/DDBJ databases">
        <title>Exploring interactions and the metabolic potential of the ultra-small soil bacteria Hylemonella gracilis.</title>
        <authorList>
            <person name="Tyc O."/>
            <person name="Kulkarni P."/>
            <person name="Gawehns F."/>
            <person name="Hundscheid M."/>
            <person name="Zweers H."/>
            <person name="Garbeva P."/>
        </authorList>
    </citation>
    <scope>NUCLEOTIDE SEQUENCE [LARGE SCALE GENOMIC DNA]</scope>
    <source>
        <strain evidence="14 15">NS1</strain>
    </source>
</reference>
<proteinExistence type="inferred from homology"/>
<dbReference type="Pfam" id="PF12399">
    <property type="entry name" value="BCA_ABC_TP_C"/>
    <property type="match status" value="1"/>
</dbReference>
<feature type="transmembrane region" description="Helical" evidence="12">
    <location>
        <begin position="12"/>
        <end position="35"/>
    </location>
</feature>
<keyword evidence="4" id="KW-1003">Cell membrane</keyword>
<dbReference type="KEGG" id="hgr:DW355_13420"/>
<dbReference type="SUPFAM" id="SSF52540">
    <property type="entry name" value="P-loop containing nucleoside triphosphate hydrolases"/>
    <property type="match status" value="2"/>
</dbReference>
<keyword evidence="5 12" id="KW-0812">Transmembrane</keyword>
<evidence type="ECO:0000256" key="3">
    <source>
        <dbReference type="ARBA" id="ARBA00022448"/>
    </source>
</evidence>
<dbReference type="Pfam" id="PF02653">
    <property type="entry name" value="BPD_transp_2"/>
    <property type="match status" value="1"/>
</dbReference>
<dbReference type="InterPro" id="IPR017871">
    <property type="entry name" value="ABC_transporter-like_CS"/>
</dbReference>
<evidence type="ECO:0000256" key="1">
    <source>
        <dbReference type="ARBA" id="ARBA00004651"/>
    </source>
</evidence>
<dbReference type="InterPro" id="IPR001851">
    <property type="entry name" value="ABC_transp_permease"/>
</dbReference>
<dbReference type="SMART" id="SM00382">
    <property type="entry name" value="AAA"/>
    <property type="match status" value="2"/>
</dbReference>
<keyword evidence="6" id="KW-0547">Nucleotide-binding</keyword>
<feature type="transmembrane region" description="Helical" evidence="12">
    <location>
        <begin position="171"/>
        <end position="190"/>
    </location>
</feature>
<evidence type="ECO:0000256" key="12">
    <source>
        <dbReference type="SAM" id="Phobius"/>
    </source>
</evidence>
<evidence type="ECO:0000256" key="5">
    <source>
        <dbReference type="ARBA" id="ARBA00022692"/>
    </source>
</evidence>
<keyword evidence="8" id="KW-0029">Amino-acid transport</keyword>
<feature type="transmembrane region" description="Helical" evidence="12">
    <location>
        <begin position="75"/>
        <end position="92"/>
    </location>
</feature>
<dbReference type="InterPro" id="IPR003593">
    <property type="entry name" value="AAA+_ATPase"/>
</dbReference>
<dbReference type="GO" id="GO:0015658">
    <property type="term" value="F:branched-chain amino acid transmembrane transporter activity"/>
    <property type="evidence" value="ECO:0007669"/>
    <property type="project" value="InterPro"/>
</dbReference>
<feature type="domain" description="ABC transporter" evidence="13">
    <location>
        <begin position="653"/>
        <end position="883"/>
    </location>
</feature>
<dbReference type="EMBL" id="CP031395">
    <property type="protein sequence ID" value="QBK05598.1"/>
    <property type="molecule type" value="Genomic_DNA"/>
</dbReference>
<dbReference type="AlphaFoldDB" id="A0A4P6UJQ6"/>
<keyword evidence="7 14" id="KW-0067">ATP-binding</keyword>
<evidence type="ECO:0000313" key="15">
    <source>
        <dbReference type="Proteomes" id="UP000292939"/>
    </source>
</evidence>
<dbReference type="GO" id="GO:0015807">
    <property type="term" value="P:L-amino acid transport"/>
    <property type="evidence" value="ECO:0007669"/>
    <property type="project" value="TreeGrafter"/>
</dbReference>
<dbReference type="GO" id="GO:0005886">
    <property type="term" value="C:plasma membrane"/>
    <property type="evidence" value="ECO:0007669"/>
    <property type="project" value="UniProtKB-SubCell"/>
</dbReference>
<feature type="transmembrane region" description="Helical" evidence="12">
    <location>
        <begin position="222"/>
        <end position="245"/>
    </location>
</feature>
<evidence type="ECO:0000256" key="9">
    <source>
        <dbReference type="ARBA" id="ARBA00022989"/>
    </source>
</evidence>
<dbReference type="InterPro" id="IPR043428">
    <property type="entry name" value="LivM-like"/>
</dbReference>
<evidence type="ECO:0000256" key="2">
    <source>
        <dbReference type="ARBA" id="ARBA00005417"/>
    </source>
</evidence>
<feature type="transmembrane region" description="Helical" evidence="12">
    <location>
        <begin position="257"/>
        <end position="283"/>
    </location>
</feature>
<dbReference type="InterPro" id="IPR032823">
    <property type="entry name" value="BCA_ABC_TP_C"/>
</dbReference>
<dbReference type="Pfam" id="PF00005">
    <property type="entry name" value="ABC_tran"/>
    <property type="match status" value="2"/>
</dbReference>
<dbReference type="CDD" id="cd03224">
    <property type="entry name" value="ABC_TM1139_LivF_branched"/>
    <property type="match status" value="1"/>
</dbReference>
<evidence type="ECO:0000256" key="11">
    <source>
        <dbReference type="SAM" id="MobiDB-lite"/>
    </source>
</evidence>
<dbReference type="InterPro" id="IPR027417">
    <property type="entry name" value="P-loop_NTPase"/>
</dbReference>
<name>A0A4P6UJQ6_9BURK</name>